<dbReference type="Proteomes" id="UP001299608">
    <property type="component" value="Unassembled WGS sequence"/>
</dbReference>
<accession>A0AAW5C052</accession>
<dbReference type="RefSeq" id="WP_227115935.1">
    <property type="nucleotide sequence ID" value="NZ_BAABZL010000001.1"/>
</dbReference>
<reference evidence="1" key="1">
    <citation type="submission" date="2022-01" db="EMBL/GenBank/DDBJ databases">
        <title>Collection of gut derived symbiotic bacterial strains cultured from healthy donors.</title>
        <authorList>
            <person name="Lin H."/>
            <person name="Kohout C."/>
            <person name="Waligurski E."/>
            <person name="Pamer E.G."/>
        </authorList>
    </citation>
    <scope>NUCLEOTIDE SEQUENCE</scope>
    <source>
        <strain evidence="1">DFI.6.55</strain>
    </source>
</reference>
<name>A0AAW5C052_9FIRM</name>
<organism evidence="1 2">
    <name type="scientific">Enterocloster aldenensis</name>
    <dbReference type="NCBI Taxonomy" id="358742"/>
    <lineage>
        <taxon>Bacteria</taxon>
        <taxon>Bacillati</taxon>
        <taxon>Bacillota</taxon>
        <taxon>Clostridia</taxon>
        <taxon>Lachnospirales</taxon>
        <taxon>Lachnospiraceae</taxon>
        <taxon>Enterocloster</taxon>
    </lineage>
</organism>
<evidence type="ECO:0000313" key="2">
    <source>
        <dbReference type="Proteomes" id="UP001299608"/>
    </source>
</evidence>
<gene>
    <name evidence="1" type="ORF">L0N08_09460</name>
</gene>
<dbReference type="AlphaFoldDB" id="A0AAW5C052"/>
<proteinExistence type="predicted"/>
<dbReference type="SUPFAM" id="SSF54427">
    <property type="entry name" value="NTF2-like"/>
    <property type="match status" value="1"/>
</dbReference>
<sequence length="127" mass="14323">MLKPENYMKIQEVLLNYINGTYESDIPLLKSCFHENAKMTGYLGDTLVDGTPEPFFEDMASGPSMALRKDPYQAEIQSIHITGRTASAAVHETGFRGNTCLTDYFHLLMMEDGSWKIVSKTFTTTEQ</sequence>
<comment type="caution">
    <text evidence="1">The sequence shown here is derived from an EMBL/GenBank/DDBJ whole genome shotgun (WGS) entry which is preliminary data.</text>
</comment>
<dbReference type="InterPro" id="IPR032710">
    <property type="entry name" value="NTF2-like_dom_sf"/>
</dbReference>
<evidence type="ECO:0000313" key="1">
    <source>
        <dbReference type="EMBL" id="MCG4745634.1"/>
    </source>
</evidence>
<dbReference type="InterPro" id="IPR039437">
    <property type="entry name" value="FrzH/put_lumazine-bd"/>
</dbReference>
<dbReference type="EMBL" id="JAKNGE010000010">
    <property type="protein sequence ID" value="MCG4745634.1"/>
    <property type="molecule type" value="Genomic_DNA"/>
</dbReference>
<protein>
    <submittedName>
        <fullName evidence="1">Nuclear transport factor 2 family protein</fullName>
    </submittedName>
</protein>
<dbReference type="Pfam" id="PF12893">
    <property type="entry name" value="Lumazine_bd_2"/>
    <property type="match status" value="1"/>
</dbReference>
<dbReference type="GeneID" id="97204919"/>
<dbReference type="Gene3D" id="3.10.450.50">
    <property type="match status" value="1"/>
</dbReference>